<keyword evidence="10" id="KW-1185">Reference proteome</keyword>
<evidence type="ECO:0000259" key="8">
    <source>
        <dbReference type="PROSITE" id="PS50250"/>
    </source>
</evidence>
<dbReference type="PANTHER" id="PTHR14145">
    <property type="entry name" value="26S PROTESOME SUBUNIT 6"/>
    <property type="match status" value="1"/>
</dbReference>
<dbReference type="InterPro" id="IPR045135">
    <property type="entry name" value="Rpn7_N"/>
</dbReference>
<organism evidence="9 10">
    <name type="scientific">Cnephaeus nilssonii</name>
    <name type="common">Northern bat</name>
    <name type="synonym">Eptesicus nilssonii</name>
    <dbReference type="NCBI Taxonomy" id="3371016"/>
    <lineage>
        <taxon>Eukaryota</taxon>
        <taxon>Metazoa</taxon>
        <taxon>Chordata</taxon>
        <taxon>Craniata</taxon>
        <taxon>Vertebrata</taxon>
        <taxon>Euteleostomi</taxon>
        <taxon>Mammalia</taxon>
        <taxon>Eutheria</taxon>
        <taxon>Laurasiatheria</taxon>
        <taxon>Chiroptera</taxon>
        <taxon>Yangochiroptera</taxon>
        <taxon>Vespertilionidae</taxon>
        <taxon>Cnephaeus</taxon>
    </lineage>
</organism>
<evidence type="ECO:0000256" key="5">
    <source>
        <dbReference type="ARBA" id="ARBA00022790"/>
    </source>
</evidence>
<evidence type="ECO:0000256" key="4">
    <source>
        <dbReference type="ARBA" id="ARBA00022490"/>
    </source>
</evidence>
<keyword evidence="4" id="KW-0963">Cytoplasm</keyword>
<evidence type="ECO:0000313" key="9">
    <source>
        <dbReference type="EMBL" id="KAK1330704.1"/>
    </source>
</evidence>
<comment type="subcellular location">
    <subcellularLocation>
        <location evidence="2">Cytoplasm</location>
    </subcellularLocation>
    <subcellularLocation>
        <location evidence="1">Nucleus</location>
    </subcellularLocation>
</comment>
<evidence type="ECO:0000256" key="1">
    <source>
        <dbReference type="ARBA" id="ARBA00004123"/>
    </source>
</evidence>
<accession>A0AA40LG68</accession>
<dbReference type="GO" id="GO:0008180">
    <property type="term" value="C:COP9 signalosome"/>
    <property type="evidence" value="ECO:0007669"/>
    <property type="project" value="UniProtKB-KW"/>
</dbReference>
<proteinExistence type="inferred from homology"/>
<dbReference type="PROSITE" id="PS50250">
    <property type="entry name" value="PCI"/>
    <property type="match status" value="1"/>
</dbReference>
<keyword evidence="6" id="KW-0539">Nucleus</keyword>
<evidence type="ECO:0000256" key="3">
    <source>
        <dbReference type="ARBA" id="ARBA00008793"/>
    </source>
</evidence>
<dbReference type="Pfam" id="PF21151">
    <property type="entry name" value="CSN1_C"/>
    <property type="match status" value="1"/>
</dbReference>
<dbReference type="Proteomes" id="UP001177744">
    <property type="component" value="Unassembled WGS sequence"/>
</dbReference>
<dbReference type="Pfam" id="PF01399">
    <property type="entry name" value="PCI"/>
    <property type="match status" value="1"/>
</dbReference>
<feature type="compositionally biased region" description="Polar residues" evidence="7">
    <location>
        <begin position="697"/>
        <end position="712"/>
    </location>
</feature>
<feature type="region of interest" description="Disordered" evidence="7">
    <location>
        <begin position="686"/>
        <end position="712"/>
    </location>
</feature>
<dbReference type="Gene3D" id="1.25.40.570">
    <property type="match status" value="5"/>
</dbReference>
<dbReference type="GO" id="GO:0005737">
    <property type="term" value="C:cytoplasm"/>
    <property type="evidence" value="ECO:0007669"/>
    <property type="project" value="UniProtKB-SubCell"/>
</dbReference>
<dbReference type="InterPro" id="IPR048624">
    <property type="entry name" value="CSN1_C"/>
</dbReference>
<keyword evidence="5" id="KW-0736">Signalosome</keyword>
<dbReference type="Pfam" id="PF10602">
    <property type="entry name" value="RPN7"/>
    <property type="match status" value="2"/>
</dbReference>
<dbReference type="AlphaFoldDB" id="A0AA40LG68"/>
<sequence>MRGGPGPAPRGGADGFLPGTAGDCSLSASLSACTLLHEGAVEPMQIDVDPQEDPQNAPDVNYVVENPTLDLEQYAASYSGLMRIERLQFIADHCPPLRVEALKMALSFVQRTFNVDVYEEVHRKLSEATRVCQVQCWLRQGQGEPGALAEDPGGLQIILTPAPPAPRPQHLPLPPPPPAPALSVFPAHWVLPPGALAGQGFLGGALLGHISPDGPSSLRDLQSTPDAIPESGVEPPPLDTAWVEATRKKALLKLEKLDTDLKNYKGNSIKESIRCPQRDGEGGRDARATPGCVHSQPAHRRGHDDLGDHYLDCGDLSNALKCYSRARDYCTSAKHVINMCLNVIKVSVYLQNWSHVLSYVSKAESTPEIAEQRGERDSQTQAILTKLKCAAGEGRAGGGPARLRGGRCDQGLVQTSPLTLPVRRSPPESPAAATAAVRLLGPGPRRGPWLAELAARKYKQAAKCFLLASFDHCDIFPELLSPSNVAVYGGLCALATFDRQELQRNVISSSSFKLFLELEPQVRDIIFKFYESKYASCLKMLDEMKVRAARLQVGGRRLGPQLLTDQLSRQDNLLLDMYLAPHVRTLYTQIRNRALIQYFSPYVSADMRRMATAFNTTVAALEDELTQLILEGLINARIDSHSKILYARDVDQRSTTFEKSLLMGKEFQRRAKAMILRAAVLRNQIHVKSPPREGSQGELTPANSQSRMSTNM</sequence>
<dbReference type="EMBL" id="JAULJE010000020">
    <property type="protein sequence ID" value="KAK1330704.1"/>
    <property type="molecule type" value="Genomic_DNA"/>
</dbReference>
<evidence type="ECO:0000256" key="2">
    <source>
        <dbReference type="ARBA" id="ARBA00004496"/>
    </source>
</evidence>
<feature type="domain" description="PCI" evidence="8">
    <location>
        <begin position="457"/>
        <end position="652"/>
    </location>
</feature>
<evidence type="ECO:0000313" key="10">
    <source>
        <dbReference type="Proteomes" id="UP001177744"/>
    </source>
</evidence>
<dbReference type="SUPFAM" id="SSF46785">
    <property type="entry name" value="Winged helix' DNA-binding domain"/>
    <property type="match status" value="1"/>
</dbReference>
<protein>
    <recommendedName>
        <fullName evidence="8">PCI domain-containing protein</fullName>
    </recommendedName>
</protein>
<gene>
    <name evidence="9" type="ORF">QTO34_008642</name>
</gene>
<reference evidence="9" key="1">
    <citation type="submission" date="2023-06" db="EMBL/GenBank/DDBJ databases">
        <title>Reference genome for the Northern bat (Eptesicus nilssonii), a most northern bat species.</title>
        <authorList>
            <person name="Laine V.N."/>
            <person name="Pulliainen A.T."/>
            <person name="Lilley T.M."/>
        </authorList>
    </citation>
    <scope>NUCLEOTIDE SEQUENCE</scope>
    <source>
        <strain evidence="9">BLF_Eptnil</strain>
        <tissue evidence="9">Kidney</tissue>
    </source>
</reference>
<comment type="caution">
    <text evidence="9">The sequence shown here is derived from an EMBL/GenBank/DDBJ whole genome shotgun (WGS) entry which is preliminary data.</text>
</comment>
<feature type="region of interest" description="Disordered" evidence="7">
    <location>
        <begin position="273"/>
        <end position="301"/>
    </location>
</feature>
<dbReference type="InterPro" id="IPR036390">
    <property type="entry name" value="WH_DNA-bd_sf"/>
</dbReference>
<comment type="similarity">
    <text evidence="3">Belongs to the CSN1 family.</text>
</comment>
<dbReference type="InterPro" id="IPR019585">
    <property type="entry name" value="Rpn7/CSN1"/>
</dbReference>
<dbReference type="SMART" id="SM00088">
    <property type="entry name" value="PINT"/>
    <property type="match status" value="1"/>
</dbReference>
<evidence type="ECO:0000256" key="7">
    <source>
        <dbReference type="SAM" id="MobiDB-lite"/>
    </source>
</evidence>
<name>A0AA40LG68_CNENI</name>
<evidence type="ECO:0000256" key="6">
    <source>
        <dbReference type="ARBA" id="ARBA00023242"/>
    </source>
</evidence>
<dbReference type="InterPro" id="IPR000717">
    <property type="entry name" value="PCI_dom"/>
</dbReference>
<feature type="compositionally biased region" description="Basic and acidic residues" evidence="7">
    <location>
        <begin position="273"/>
        <end position="287"/>
    </location>
</feature>
<dbReference type="PANTHER" id="PTHR14145:SF2">
    <property type="entry name" value="COP9 SIGNALOSOME COMPLEX SUBUNIT 1"/>
    <property type="match status" value="1"/>
</dbReference>